<organism evidence="1 2">
    <name type="scientific">Dallia pectoralis</name>
    <name type="common">Alaska blackfish</name>
    <dbReference type="NCBI Taxonomy" id="75939"/>
    <lineage>
        <taxon>Eukaryota</taxon>
        <taxon>Metazoa</taxon>
        <taxon>Chordata</taxon>
        <taxon>Craniata</taxon>
        <taxon>Vertebrata</taxon>
        <taxon>Euteleostomi</taxon>
        <taxon>Actinopterygii</taxon>
        <taxon>Neopterygii</taxon>
        <taxon>Teleostei</taxon>
        <taxon>Protacanthopterygii</taxon>
        <taxon>Esociformes</taxon>
        <taxon>Umbridae</taxon>
        <taxon>Dallia</taxon>
    </lineage>
</organism>
<comment type="caution">
    <text evidence="1">The sequence shown here is derived from an EMBL/GenBank/DDBJ whole genome shotgun (WGS) entry which is preliminary data.</text>
</comment>
<dbReference type="EMBL" id="CM055741">
    <property type="protein sequence ID" value="KAJ8001476.1"/>
    <property type="molecule type" value="Genomic_DNA"/>
</dbReference>
<name>A0ACC2GD72_DALPE</name>
<proteinExistence type="predicted"/>
<sequence>MKFLRDVFCCLFSALCVEASYHIKEVEGGQVTFPCSFMLAGDNYKYFCKGTCSGKDILVKTNGGRNVTQGRYSIEEYGRGHLFVTIKDLQKSDSGTYWCGVERSVIDTYIKVHLTVTDATNSTVNPKPHVSTTLPNLLSTSDNSTTEPNQTAAGSSLDSNIVELKDSTEPSNHLMWISAGLVVMVILLGLLLILFFKKSREDKRPEVIQTVYCNTNTAPSGETDCLYEEIRDSERQTETLPLVVSSSTTSPADPNGPQDETHSSYSTVDFPKDYINTIYCSAVLPDAGIYSTIQLCEDLEENSSITSTASRTLDDSIYSTA</sequence>
<gene>
    <name evidence="1" type="ORF">DPEC_G00169890</name>
</gene>
<reference evidence="1" key="1">
    <citation type="submission" date="2021-05" db="EMBL/GenBank/DDBJ databases">
        <authorList>
            <person name="Pan Q."/>
            <person name="Jouanno E."/>
            <person name="Zahm M."/>
            <person name="Klopp C."/>
            <person name="Cabau C."/>
            <person name="Louis A."/>
            <person name="Berthelot C."/>
            <person name="Parey E."/>
            <person name="Roest Crollius H."/>
            <person name="Montfort J."/>
            <person name="Robinson-Rechavi M."/>
            <person name="Bouchez O."/>
            <person name="Lampietro C."/>
            <person name="Lopez Roques C."/>
            <person name="Donnadieu C."/>
            <person name="Postlethwait J."/>
            <person name="Bobe J."/>
            <person name="Dillon D."/>
            <person name="Chandos A."/>
            <person name="von Hippel F."/>
            <person name="Guiguen Y."/>
        </authorList>
    </citation>
    <scope>NUCLEOTIDE SEQUENCE</scope>
    <source>
        <strain evidence="1">YG-Jan2019</strain>
    </source>
</reference>
<dbReference type="Proteomes" id="UP001157502">
    <property type="component" value="Chromosome 14"/>
</dbReference>
<evidence type="ECO:0000313" key="2">
    <source>
        <dbReference type="Proteomes" id="UP001157502"/>
    </source>
</evidence>
<accession>A0ACC2GD72</accession>
<protein>
    <submittedName>
        <fullName evidence="1">Uncharacterized protein</fullName>
    </submittedName>
</protein>
<keyword evidence="2" id="KW-1185">Reference proteome</keyword>
<evidence type="ECO:0000313" key="1">
    <source>
        <dbReference type="EMBL" id="KAJ8001476.1"/>
    </source>
</evidence>